<proteinExistence type="predicted"/>
<keyword evidence="2" id="KW-0472">Membrane</keyword>
<feature type="transmembrane region" description="Helical" evidence="2">
    <location>
        <begin position="85"/>
        <end position="107"/>
    </location>
</feature>
<dbReference type="AlphaFoldDB" id="A0A2P6VBZ0"/>
<organism evidence="3 4">
    <name type="scientific">Micractinium conductrix</name>
    <dbReference type="NCBI Taxonomy" id="554055"/>
    <lineage>
        <taxon>Eukaryota</taxon>
        <taxon>Viridiplantae</taxon>
        <taxon>Chlorophyta</taxon>
        <taxon>core chlorophytes</taxon>
        <taxon>Trebouxiophyceae</taxon>
        <taxon>Chlorellales</taxon>
        <taxon>Chlorellaceae</taxon>
        <taxon>Chlorella clade</taxon>
        <taxon>Micractinium</taxon>
    </lineage>
</organism>
<feature type="transmembrane region" description="Helical" evidence="2">
    <location>
        <begin position="276"/>
        <end position="296"/>
    </location>
</feature>
<name>A0A2P6VBZ0_9CHLO</name>
<feature type="compositionally biased region" description="Acidic residues" evidence="1">
    <location>
        <begin position="445"/>
        <end position="454"/>
    </location>
</feature>
<feature type="compositionally biased region" description="Acidic residues" evidence="1">
    <location>
        <begin position="521"/>
        <end position="535"/>
    </location>
</feature>
<keyword evidence="2" id="KW-0812">Transmembrane</keyword>
<feature type="region of interest" description="Disordered" evidence="1">
    <location>
        <begin position="508"/>
        <end position="582"/>
    </location>
</feature>
<feature type="compositionally biased region" description="Low complexity" evidence="1">
    <location>
        <begin position="536"/>
        <end position="550"/>
    </location>
</feature>
<sequence length="596" mass="59914">MLLALGAAAAGVLPASSGAADAIWTYLMPTGAACYLLESDLSQLVGSAGPTMVAFFVGAVGTLLGTVVAYALVGRQLGPDGWKVAAALCASYIGGALNFAAVSQALTLAPGPLLAGAMTADNCVMALYIACIMSIPAEDCRKAAAASSAAAAAAGAADARAAAVAAAGSSAPPAAPAITAETLALSLAAAALACWLGNSLAATAGFASCGMAVMALLASAFGMLASRLLGRGGSSSSSEAPAAPFAGAEAMGGAFMMLFFATIGASAGSLQALKGAGWLAAFILLQLSVHLSVCLAGGRLLRLPMQAVLVASNANVGGPATAAAMASSKGWPHMIQPAMLTGSLGYAVATALGLGMARWLSTCTGWAGREEGERGQGVPGGGAGGGGASAVTGAVATADKDLGDLRPDMSLSEEEIDEAEHYSLRAHVHRLRLKPQLPERHLDEESTPDEEAPGEEAYKEAGPLMPPESEEEEIVSDIEEEARNKIVWQPETPNGVLPECVPLAQLPLPAQQTRGTAAPWEEAEAEAGEAGEDEASAMQAAARAAAAAQEVAEEEEGAEPSSPVEARDPWAQVQQPRQDWRWLPAVGTCYPSAAVK</sequence>
<keyword evidence="2" id="KW-1133">Transmembrane helix</keyword>
<comment type="caution">
    <text evidence="3">The sequence shown here is derived from an EMBL/GenBank/DDBJ whole genome shotgun (WGS) entry which is preliminary data.</text>
</comment>
<feature type="transmembrane region" description="Helical" evidence="2">
    <location>
        <begin position="178"/>
        <end position="198"/>
    </location>
</feature>
<feature type="region of interest" description="Disordered" evidence="1">
    <location>
        <begin position="436"/>
        <end position="467"/>
    </location>
</feature>
<dbReference type="PANTHER" id="PTHR34289">
    <property type="entry name" value="PROTEIN, PUTATIVE (DUF819)-RELATED"/>
    <property type="match status" value="1"/>
</dbReference>
<evidence type="ECO:0000256" key="1">
    <source>
        <dbReference type="SAM" id="MobiDB-lite"/>
    </source>
</evidence>
<evidence type="ECO:0000313" key="3">
    <source>
        <dbReference type="EMBL" id="PSC71603.1"/>
    </source>
</evidence>
<feature type="region of interest" description="Disordered" evidence="1">
    <location>
        <begin position="368"/>
        <end position="390"/>
    </location>
</feature>
<dbReference type="Pfam" id="PF05684">
    <property type="entry name" value="DUF819"/>
    <property type="match status" value="1"/>
</dbReference>
<evidence type="ECO:0000313" key="4">
    <source>
        <dbReference type="Proteomes" id="UP000239649"/>
    </source>
</evidence>
<dbReference type="InterPro" id="IPR008537">
    <property type="entry name" value="DUF819"/>
</dbReference>
<dbReference type="PANTHER" id="PTHR34289:SF8">
    <property type="entry name" value="DUF819 DOMAIN-CONTAINING PROTEIN"/>
    <property type="match status" value="1"/>
</dbReference>
<dbReference type="OrthoDB" id="45797at2759"/>
<dbReference type="EMBL" id="LHPF02000014">
    <property type="protein sequence ID" value="PSC71603.1"/>
    <property type="molecule type" value="Genomic_DNA"/>
</dbReference>
<dbReference type="Proteomes" id="UP000239649">
    <property type="component" value="Unassembled WGS sequence"/>
</dbReference>
<feature type="transmembrane region" description="Helical" evidence="2">
    <location>
        <begin position="52"/>
        <end position="73"/>
    </location>
</feature>
<keyword evidence="4" id="KW-1185">Reference proteome</keyword>
<evidence type="ECO:0000256" key="2">
    <source>
        <dbReference type="SAM" id="Phobius"/>
    </source>
</evidence>
<accession>A0A2P6VBZ0</accession>
<feature type="transmembrane region" description="Helical" evidence="2">
    <location>
        <begin position="204"/>
        <end position="229"/>
    </location>
</feature>
<feature type="transmembrane region" description="Helical" evidence="2">
    <location>
        <begin position="250"/>
        <end position="270"/>
    </location>
</feature>
<feature type="compositionally biased region" description="Gly residues" evidence="1">
    <location>
        <begin position="375"/>
        <end position="388"/>
    </location>
</feature>
<gene>
    <name evidence="3" type="ORF">C2E20_5130</name>
</gene>
<dbReference type="STRING" id="554055.A0A2P6VBZ0"/>
<reference evidence="3 4" key="1">
    <citation type="journal article" date="2018" name="Plant J.">
        <title>Genome sequences of Chlorella sorokiniana UTEX 1602 and Micractinium conductrix SAG 241.80: implications to maltose excretion by a green alga.</title>
        <authorList>
            <person name="Arriola M.B."/>
            <person name="Velmurugan N."/>
            <person name="Zhang Y."/>
            <person name="Plunkett M.H."/>
            <person name="Hondzo H."/>
            <person name="Barney B.M."/>
        </authorList>
    </citation>
    <scope>NUCLEOTIDE SEQUENCE [LARGE SCALE GENOMIC DNA]</scope>
    <source>
        <strain evidence="3 4">SAG 241.80</strain>
    </source>
</reference>
<protein>
    <submittedName>
        <fullName evidence="3">Uncharacterized protein</fullName>
    </submittedName>
</protein>